<dbReference type="InterPro" id="IPR050416">
    <property type="entry name" value="FAD-linked_Oxidoreductase"/>
</dbReference>
<keyword evidence="5" id="KW-0732">Signal</keyword>
<evidence type="ECO:0000259" key="6">
    <source>
        <dbReference type="PROSITE" id="PS51387"/>
    </source>
</evidence>
<evidence type="ECO:0000256" key="5">
    <source>
        <dbReference type="SAM" id="SignalP"/>
    </source>
</evidence>
<dbReference type="PROSITE" id="PS00862">
    <property type="entry name" value="OX2_COVAL_FAD"/>
    <property type="match status" value="1"/>
</dbReference>
<dbReference type="PANTHER" id="PTHR42973">
    <property type="entry name" value="BINDING OXIDOREDUCTASE, PUTATIVE (AFU_ORTHOLOGUE AFUA_1G17690)-RELATED"/>
    <property type="match status" value="1"/>
</dbReference>
<name>A0ABQ6X3S0_9EURO</name>
<dbReference type="EMBL" id="ML735687">
    <property type="protein sequence ID" value="KAE8423977.1"/>
    <property type="molecule type" value="Genomic_DNA"/>
</dbReference>
<feature type="chain" id="PRO_5045594030" description="FAD-binding PCMH-type domain-containing protein" evidence="5">
    <location>
        <begin position="18"/>
        <end position="451"/>
    </location>
</feature>
<dbReference type="Pfam" id="PF01565">
    <property type="entry name" value="FAD_binding_4"/>
    <property type="match status" value="1"/>
</dbReference>
<keyword evidence="3" id="KW-0274">FAD</keyword>
<dbReference type="SUPFAM" id="SSF56176">
    <property type="entry name" value="FAD-binding/transporter-associated domain-like"/>
    <property type="match status" value="1"/>
</dbReference>
<comment type="similarity">
    <text evidence="1">Belongs to the oxygen-dependent FAD-linked oxidoreductase family.</text>
</comment>
<dbReference type="Proteomes" id="UP000325395">
    <property type="component" value="Unassembled WGS sequence"/>
</dbReference>
<evidence type="ECO:0000256" key="2">
    <source>
        <dbReference type="ARBA" id="ARBA00022630"/>
    </source>
</evidence>
<dbReference type="InterPro" id="IPR006093">
    <property type="entry name" value="Oxy_OxRdtase_FAD_BS"/>
</dbReference>
<dbReference type="InterPro" id="IPR016169">
    <property type="entry name" value="FAD-bd_PCMH_sub2"/>
</dbReference>
<feature type="signal peptide" evidence="5">
    <location>
        <begin position="1"/>
        <end position="17"/>
    </location>
</feature>
<accession>A0ABQ6X3S0</accession>
<protein>
    <recommendedName>
        <fullName evidence="6">FAD-binding PCMH-type domain-containing protein</fullName>
    </recommendedName>
</protein>
<dbReference type="InterPro" id="IPR006094">
    <property type="entry name" value="Oxid_FAD_bind_N"/>
</dbReference>
<evidence type="ECO:0000256" key="1">
    <source>
        <dbReference type="ARBA" id="ARBA00005466"/>
    </source>
</evidence>
<keyword evidence="4" id="KW-0560">Oxidoreductase</keyword>
<dbReference type="PANTHER" id="PTHR42973:SF28">
    <property type="entry name" value="FAD-BINDING PCMH-TYPE DOMAIN-CONTAINING PROTEIN"/>
    <property type="match status" value="1"/>
</dbReference>
<keyword evidence="2" id="KW-0285">Flavoprotein</keyword>
<gene>
    <name evidence="7" type="ORF">BDV36DRAFT_290075</name>
</gene>
<evidence type="ECO:0000256" key="3">
    <source>
        <dbReference type="ARBA" id="ARBA00022827"/>
    </source>
</evidence>
<reference evidence="7 8" key="1">
    <citation type="submission" date="2019-04" db="EMBL/GenBank/DDBJ databases">
        <authorList>
            <consortium name="DOE Joint Genome Institute"/>
            <person name="Mondo S."/>
            <person name="Kjaerbolling I."/>
            <person name="Vesth T."/>
            <person name="Frisvad J.C."/>
            <person name="Nybo J.L."/>
            <person name="Theobald S."/>
            <person name="Kildgaard S."/>
            <person name="Isbrandt T."/>
            <person name="Kuo A."/>
            <person name="Sato A."/>
            <person name="Lyhne E.K."/>
            <person name="Kogle M.E."/>
            <person name="Wiebenga A."/>
            <person name="Kun R.S."/>
            <person name="Lubbers R.J."/>
            <person name="Makela M.R."/>
            <person name="Barry K."/>
            <person name="Chovatia M."/>
            <person name="Clum A."/>
            <person name="Daum C."/>
            <person name="Haridas S."/>
            <person name="He G."/>
            <person name="LaButti K."/>
            <person name="Lipzen A."/>
            <person name="Riley R."/>
            <person name="Salamov A."/>
            <person name="Simmons B.A."/>
            <person name="Magnuson J.K."/>
            <person name="Henrissat B."/>
            <person name="Mortensen U.H."/>
            <person name="Larsen T.O."/>
            <person name="Devries R.P."/>
            <person name="Grigoriev I.V."/>
            <person name="Machida M."/>
            <person name="Baker S.E."/>
            <person name="Andersen M.R."/>
            <person name="Cantor M.N."/>
            <person name="Hua S.X."/>
        </authorList>
    </citation>
    <scope>NUCLEOTIDE SEQUENCE [LARGE SCALE GENOMIC DNA]</scope>
    <source>
        <strain evidence="7 8">CBS 117616</strain>
    </source>
</reference>
<sequence length="451" mass="48624">MFFRLLLPFLFLGLSTASLSAVCLTLSKLLPDQVSFSNSTIYDDAVASYFCVQERLTPNCMVRADSARDVVVVIKQVETTDGAILSVRGGGHSANVGFANSNTGITLDLRSLNHISVNGEGNVTSVGGGALWSEVYEYLDERGLAVLGGRVGTVGVDYRSSHRAWVLLLITSQTSMWSLPSGDIVNANVTSNADLFAVLKAGQNNLGVVTIFDLLSFKQGLYWGGGIGYAESAVSAQLAAFADFKTPDNLDPDAEIEQSFLYSKAKELHISKNNMFYLKPIAQPANLLGVWATTTFKSSLAGLQDVYRLWNSSVTELSSVDGLVSSLTFQAVPPVTGEDGSVDTFGLAPGTHPEKDLVICLIANWWSDTTDSARMLNGTKEFIAAVEKNTEAQGTKVPFTYLNYAASWQDLIQSIGEEQVKFLKKVAAKYDPNGVFQTKAPGGFKISRVRS</sequence>
<keyword evidence="8" id="KW-1185">Reference proteome</keyword>
<feature type="domain" description="FAD-binding PCMH-type" evidence="6">
    <location>
        <begin position="54"/>
        <end position="243"/>
    </location>
</feature>
<evidence type="ECO:0000256" key="4">
    <source>
        <dbReference type="ARBA" id="ARBA00023002"/>
    </source>
</evidence>
<organism evidence="7 8">
    <name type="scientific">Aspergillus pseudocaelatus</name>
    <dbReference type="NCBI Taxonomy" id="1825620"/>
    <lineage>
        <taxon>Eukaryota</taxon>
        <taxon>Fungi</taxon>
        <taxon>Dikarya</taxon>
        <taxon>Ascomycota</taxon>
        <taxon>Pezizomycotina</taxon>
        <taxon>Eurotiomycetes</taxon>
        <taxon>Eurotiomycetidae</taxon>
        <taxon>Eurotiales</taxon>
        <taxon>Aspergillaceae</taxon>
        <taxon>Aspergillus</taxon>
        <taxon>Aspergillus subgen. Circumdati</taxon>
    </lineage>
</organism>
<proteinExistence type="inferred from homology"/>
<evidence type="ECO:0000313" key="7">
    <source>
        <dbReference type="EMBL" id="KAE8423977.1"/>
    </source>
</evidence>
<evidence type="ECO:0000313" key="8">
    <source>
        <dbReference type="Proteomes" id="UP000325395"/>
    </source>
</evidence>
<dbReference type="Gene3D" id="3.30.465.10">
    <property type="match status" value="2"/>
</dbReference>
<dbReference type="InterPro" id="IPR036318">
    <property type="entry name" value="FAD-bd_PCMH-like_sf"/>
</dbReference>
<dbReference type="PROSITE" id="PS51387">
    <property type="entry name" value="FAD_PCMH"/>
    <property type="match status" value="1"/>
</dbReference>
<dbReference type="InterPro" id="IPR016166">
    <property type="entry name" value="FAD-bd_PCMH"/>
</dbReference>